<gene>
    <name evidence="2" type="ORF">G1372_24965</name>
</gene>
<evidence type="ECO:0000313" key="2">
    <source>
        <dbReference type="EMBL" id="HAD9049082.1"/>
    </source>
</evidence>
<protein>
    <submittedName>
        <fullName evidence="2">Uncharacterized protein</fullName>
    </submittedName>
</protein>
<organism evidence="2">
    <name type="scientific">Salmonella enterica</name>
    <name type="common">Salmonella choleraesuis</name>
    <dbReference type="NCBI Taxonomy" id="28901"/>
    <lineage>
        <taxon>Bacteria</taxon>
        <taxon>Pseudomonadati</taxon>
        <taxon>Pseudomonadota</taxon>
        <taxon>Gammaproteobacteria</taxon>
        <taxon>Enterobacterales</taxon>
        <taxon>Enterobacteriaceae</taxon>
        <taxon>Salmonella</taxon>
    </lineage>
</organism>
<feature type="compositionally biased region" description="Basic and acidic residues" evidence="1">
    <location>
        <begin position="1"/>
        <end position="10"/>
    </location>
</feature>
<feature type="region of interest" description="Disordered" evidence="1">
    <location>
        <begin position="1"/>
        <end position="59"/>
    </location>
</feature>
<dbReference type="AlphaFoldDB" id="A0A722KDW4"/>
<comment type="caution">
    <text evidence="2">The sequence shown here is derived from an EMBL/GenBank/DDBJ whole genome shotgun (WGS) entry which is preliminary data.</text>
</comment>
<evidence type="ECO:0000256" key="1">
    <source>
        <dbReference type="SAM" id="MobiDB-lite"/>
    </source>
</evidence>
<name>A0A722KDW4_SALER</name>
<proteinExistence type="predicted"/>
<reference evidence="2" key="1">
    <citation type="journal article" date="2018" name="Genome Biol.">
        <title>SKESA: strategic k-mer extension for scrupulous assemblies.</title>
        <authorList>
            <person name="Souvorov A."/>
            <person name="Agarwala R."/>
            <person name="Lipman D.J."/>
        </authorList>
    </citation>
    <scope>NUCLEOTIDE SEQUENCE</scope>
    <source>
        <strain evidence="2">SB05.017</strain>
    </source>
</reference>
<accession>A0A722KDW4</accession>
<reference evidence="2" key="2">
    <citation type="submission" date="2019-01" db="EMBL/GenBank/DDBJ databases">
        <authorList>
            <consortium name="NCBI Pathogen Detection Project"/>
        </authorList>
    </citation>
    <scope>NUCLEOTIDE SEQUENCE</scope>
    <source>
        <strain evidence="2">SB05.017</strain>
    </source>
</reference>
<sequence>MKQEHNEAAENAHGLSASVFGSRQARQGASAGVSGCRGEAMTQSRSDSGVYTGLTMWHQ</sequence>
<dbReference type="EMBL" id="DAAQFC010000034">
    <property type="protein sequence ID" value="HAD9049082.1"/>
    <property type="molecule type" value="Genomic_DNA"/>
</dbReference>